<gene>
    <name evidence="5" type="ORF">UFOPK3772_00904</name>
</gene>
<dbReference type="PANTHER" id="PTHR12350:SF19">
    <property type="entry name" value="SET DOMAIN-CONTAINING PROTEIN"/>
    <property type="match status" value="1"/>
</dbReference>
<dbReference type="SUPFAM" id="SSF82199">
    <property type="entry name" value="SET domain"/>
    <property type="match status" value="1"/>
</dbReference>
<dbReference type="Gene3D" id="2.170.270.10">
    <property type="entry name" value="SET domain"/>
    <property type="match status" value="1"/>
</dbReference>
<dbReference type="SMART" id="SM00317">
    <property type="entry name" value="SET"/>
    <property type="match status" value="1"/>
</dbReference>
<evidence type="ECO:0000256" key="1">
    <source>
        <dbReference type="ARBA" id="ARBA00022679"/>
    </source>
</evidence>
<dbReference type="AlphaFoldDB" id="A0A6J7JER8"/>
<dbReference type="EMBL" id="CAFBNE010000020">
    <property type="protein sequence ID" value="CAB4940722.1"/>
    <property type="molecule type" value="Genomic_DNA"/>
</dbReference>
<dbReference type="InterPro" id="IPR003616">
    <property type="entry name" value="Post-SET_dom"/>
</dbReference>
<dbReference type="InterPro" id="IPR046341">
    <property type="entry name" value="SET_dom_sf"/>
</dbReference>
<keyword evidence="1" id="KW-0808">Transferase</keyword>
<evidence type="ECO:0000259" key="4">
    <source>
        <dbReference type="PROSITE" id="PS50868"/>
    </source>
</evidence>
<dbReference type="PROSITE" id="PS50280">
    <property type="entry name" value="SET"/>
    <property type="match status" value="1"/>
</dbReference>
<feature type="domain" description="Post-SET" evidence="4">
    <location>
        <begin position="157"/>
        <end position="173"/>
    </location>
</feature>
<proteinExistence type="predicted"/>
<organism evidence="5">
    <name type="scientific">freshwater metagenome</name>
    <dbReference type="NCBI Taxonomy" id="449393"/>
    <lineage>
        <taxon>unclassified sequences</taxon>
        <taxon>metagenomes</taxon>
        <taxon>ecological metagenomes</taxon>
    </lineage>
</organism>
<evidence type="ECO:0000256" key="2">
    <source>
        <dbReference type="ARBA" id="ARBA00022691"/>
    </source>
</evidence>
<dbReference type="PROSITE" id="PS50868">
    <property type="entry name" value="POST_SET"/>
    <property type="match status" value="1"/>
</dbReference>
<protein>
    <submittedName>
        <fullName evidence="5">Unannotated protein</fullName>
    </submittedName>
</protein>
<dbReference type="GO" id="GO:0016740">
    <property type="term" value="F:transferase activity"/>
    <property type="evidence" value="ECO:0007669"/>
    <property type="project" value="UniProtKB-KW"/>
</dbReference>
<dbReference type="Pfam" id="PF00856">
    <property type="entry name" value="SET"/>
    <property type="match status" value="1"/>
</dbReference>
<accession>A0A6J7JER8</accession>
<reference evidence="5" key="1">
    <citation type="submission" date="2020-05" db="EMBL/GenBank/DDBJ databases">
        <authorList>
            <person name="Chiriac C."/>
            <person name="Salcher M."/>
            <person name="Ghai R."/>
            <person name="Kavagutti S V."/>
        </authorList>
    </citation>
    <scope>NUCLEOTIDE SEQUENCE</scope>
</reference>
<evidence type="ECO:0000313" key="5">
    <source>
        <dbReference type="EMBL" id="CAB4940722.1"/>
    </source>
</evidence>
<name>A0A6J7JER8_9ZZZZ</name>
<evidence type="ECO:0000259" key="3">
    <source>
        <dbReference type="PROSITE" id="PS50280"/>
    </source>
</evidence>
<sequence>MTSAAPEIHPSVRRVHPGVSDFSGFAGIRPAQREVNRLDYNWLNPKAQARPAGGKGWGSFAQEPIGRGETVVGFGGWMVTRETLSTLIEDRQHRSIQVDEDLYLVSDDTPEAGDMLNHSCDPNCGLVGGTLLVAMRDIEVGEELCFDYAMCDASDYDEFACLCGTPACRGTITGADWRDPVVQAKYMGYFSPYLMRRIAALPAV</sequence>
<dbReference type="InterPro" id="IPR001214">
    <property type="entry name" value="SET_dom"/>
</dbReference>
<dbReference type="PANTHER" id="PTHR12350">
    <property type="entry name" value="HISTONE-LYSINE N-METHYLTRANSFERASE-RELATED"/>
    <property type="match status" value="1"/>
</dbReference>
<feature type="domain" description="SET" evidence="3">
    <location>
        <begin position="45"/>
        <end position="149"/>
    </location>
</feature>
<dbReference type="InterPro" id="IPR053201">
    <property type="entry name" value="Flavunoidine_N-MTase"/>
</dbReference>
<keyword evidence="2" id="KW-0949">S-adenosyl-L-methionine</keyword>